<dbReference type="Pfam" id="PF00232">
    <property type="entry name" value="Glyco_hydro_1"/>
    <property type="match status" value="1"/>
</dbReference>
<dbReference type="InterPro" id="IPR001360">
    <property type="entry name" value="Glyco_hydro_1"/>
</dbReference>
<dbReference type="Gene3D" id="3.20.20.80">
    <property type="entry name" value="Glycosidases"/>
    <property type="match status" value="1"/>
</dbReference>
<organism evidence="4 5">
    <name type="scientific">Medicago truncatula</name>
    <name type="common">Barrel medic</name>
    <name type="synonym">Medicago tribuloides</name>
    <dbReference type="NCBI Taxonomy" id="3880"/>
    <lineage>
        <taxon>Eukaryota</taxon>
        <taxon>Viridiplantae</taxon>
        <taxon>Streptophyta</taxon>
        <taxon>Embryophyta</taxon>
        <taxon>Tracheophyta</taxon>
        <taxon>Spermatophyta</taxon>
        <taxon>Magnoliopsida</taxon>
        <taxon>eudicotyledons</taxon>
        <taxon>Gunneridae</taxon>
        <taxon>Pentapetalae</taxon>
        <taxon>rosids</taxon>
        <taxon>fabids</taxon>
        <taxon>Fabales</taxon>
        <taxon>Fabaceae</taxon>
        <taxon>Papilionoideae</taxon>
        <taxon>50 kb inversion clade</taxon>
        <taxon>NPAAA clade</taxon>
        <taxon>Hologalegina</taxon>
        <taxon>IRL clade</taxon>
        <taxon>Trifolieae</taxon>
        <taxon>Medicago</taxon>
    </lineage>
</organism>
<dbReference type="AlphaFoldDB" id="A0A396GYU6"/>
<evidence type="ECO:0000256" key="2">
    <source>
        <dbReference type="PROSITE-ProRule" id="PRU10055"/>
    </source>
</evidence>
<dbReference type="Gramene" id="rna39721">
    <property type="protein sequence ID" value="RHN45401.1"/>
    <property type="gene ID" value="gene39721"/>
</dbReference>
<keyword evidence="4" id="KW-0378">Hydrolase</keyword>
<dbReference type="EC" id="3.2.1.117" evidence="4"/>
<comment type="similarity">
    <text evidence="1 3">Belongs to the glycosyl hydrolase 1 family.</text>
</comment>
<dbReference type="PANTHER" id="PTHR10353:SF154">
    <property type="entry name" value="BETA-GLUCOSIDASE 9-RELATED"/>
    <property type="match status" value="1"/>
</dbReference>
<dbReference type="PRINTS" id="PR00131">
    <property type="entry name" value="GLHYDRLASE1"/>
</dbReference>
<dbReference type="GO" id="GO:0005975">
    <property type="term" value="P:carbohydrate metabolic process"/>
    <property type="evidence" value="ECO:0007669"/>
    <property type="project" value="InterPro"/>
</dbReference>
<gene>
    <name evidence="4" type="ORF">MtrunA17_Chr7g0230651</name>
</gene>
<accession>A0A396GYU6</accession>
<dbReference type="EMBL" id="PSQE01000007">
    <property type="protein sequence ID" value="RHN45401.1"/>
    <property type="molecule type" value="Genomic_DNA"/>
</dbReference>
<dbReference type="Proteomes" id="UP000265566">
    <property type="component" value="Chromosome 7"/>
</dbReference>
<dbReference type="InterPro" id="IPR018120">
    <property type="entry name" value="Glyco_hydro_1_AS"/>
</dbReference>
<evidence type="ECO:0000313" key="5">
    <source>
        <dbReference type="Proteomes" id="UP000265566"/>
    </source>
</evidence>
<comment type="caution">
    <text evidence="4">The sequence shown here is derived from an EMBL/GenBank/DDBJ whole genome shotgun (WGS) entry which is preliminary data.</text>
</comment>
<dbReference type="GO" id="GO:0047668">
    <property type="term" value="F:amygdalin beta-glucosidase activity"/>
    <property type="evidence" value="ECO:0007669"/>
    <property type="project" value="UniProtKB-EC"/>
</dbReference>
<feature type="active site" description="Nucleophile" evidence="2">
    <location>
        <position position="343"/>
    </location>
</feature>
<dbReference type="PANTHER" id="PTHR10353">
    <property type="entry name" value="GLYCOSYL HYDROLASE"/>
    <property type="match status" value="1"/>
</dbReference>
<protein>
    <submittedName>
        <fullName evidence="4">Putative amygdalin beta-glucosidase</fullName>
        <ecNumber evidence="4">3.2.1.117</ecNumber>
    </submittedName>
</protein>
<dbReference type="InterPro" id="IPR017853">
    <property type="entry name" value="GH"/>
</dbReference>
<dbReference type="PROSITE" id="PS00572">
    <property type="entry name" value="GLYCOSYL_HYDROL_F1_1"/>
    <property type="match status" value="1"/>
</dbReference>
<name>A0A396GYU6_MEDTR</name>
<evidence type="ECO:0000313" key="4">
    <source>
        <dbReference type="EMBL" id="RHN45401.1"/>
    </source>
</evidence>
<proteinExistence type="inferred from homology"/>
<dbReference type="SUPFAM" id="SSF51445">
    <property type="entry name" value="(Trans)glycosidases"/>
    <property type="match status" value="1"/>
</dbReference>
<keyword evidence="4" id="KW-0326">Glycosidase</keyword>
<evidence type="ECO:0000256" key="1">
    <source>
        <dbReference type="ARBA" id="ARBA00010838"/>
    </source>
</evidence>
<reference evidence="5" key="1">
    <citation type="journal article" date="2018" name="Nat. Plants">
        <title>Whole-genome landscape of Medicago truncatula symbiotic genes.</title>
        <authorList>
            <person name="Pecrix Y."/>
            <person name="Staton S.E."/>
            <person name="Sallet E."/>
            <person name="Lelandais-Briere C."/>
            <person name="Moreau S."/>
            <person name="Carrere S."/>
            <person name="Blein T."/>
            <person name="Jardinaud M.F."/>
            <person name="Latrasse D."/>
            <person name="Zouine M."/>
            <person name="Zahm M."/>
            <person name="Kreplak J."/>
            <person name="Mayjonade B."/>
            <person name="Satge C."/>
            <person name="Perez M."/>
            <person name="Cauet S."/>
            <person name="Marande W."/>
            <person name="Chantry-Darmon C."/>
            <person name="Lopez-Roques C."/>
            <person name="Bouchez O."/>
            <person name="Berard A."/>
            <person name="Debelle F."/>
            <person name="Munos S."/>
            <person name="Bendahmane A."/>
            <person name="Berges H."/>
            <person name="Niebel A."/>
            <person name="Buitink J."/>
            <person name="Frugier F."/>
            <person name="Benhamed M."/>
            <person name="Crespi M."/>
            <person name="Gouzy J."/>
            <person name="Gamas P."/>
        </authorList>
    </citation>
    <scope>NUCLEOTIDE SEQUENCE [LARGE SCALE GENOMIC DNA]</scope>
    <source>
        <strain evidence="5">cv. Jemalong A17</strain>
    </source>
</reference>
<evidence type="ECO:0000256" key="3">
    <source>
        <dbReference type="RuleBase" id="RU003690"/>
    </source>
</evidence>
<sequence length="386" mass="44976">MHATGVLKQYYFRATFVDGDKFSTLIEHYKRYKEDVQHLKHLGVNSYRMTISWSRVMPDGTLKGGINKEGINFYNNLINDLLENDIEPFVTIMHFDYPLALHQKLRGFLNRTIVNHYKDYCNLLFKTYGDRVKHWTTFNEPQVTAIHNYMHGYDNDDREPCQDTGMCSEAYTVLHNFLICHATAAKLYRKKFQATQRGEIGIVLQAPNYVPYSSKSEDVDAANRLMDFSFGWVLDPIYYGDYPQIMRKLVGNRLPKFTKKEENMIKGSLDFVGVNYYYSVFARHESNRSNMFPLDNFDALAATNGKLIFLDQYSGMSVYPKGLYDLLIYMKEKYQNPNIYITENGISSPNMTNQLKDENRIAYIATHINTTKAAIEYVIFLILFIL</sequence>